<feature type="chain" id="PRO_5011770152" description="SH3b domain-containing protein" evidence="1">
    <location>
        <begin position="22"/>
        <end position="206"/>
    </location>
</feature>
<gene>
    <name evidence="3" type="ORF">SAMN04488026_100794</name>
</gene>
<dbReference type="RefSeq" id="WP_093151086.1">
    <property type="nucleotide sequence ID" value="NZ_FNEK01000007.1"/>
</dbReference>
<dbReference type="OrthoDB" id="5489750at2"/>
<evidence type="ECO:0000313" key="3">
    <source>
        <dbReference type="EMBL" id="SDI81050.1"/>
    </source>
</evidence>
<evidence type="ECO:0000259" key="2">
    <source>
        <dbReference type="Pfam" id="PF08239"/>
    </source>
</evidence>
<dbReference type="AlphaFoldDB" id="A0A1G8NNH5"/>
<keyword evidence="4" id="KW-1185">Reference proteome</keyword>
<protein>
    <recommendedName>
        <fullName evidence="2">SH3b domain-containing protein</fullName>
    </recommendedName>
</protein>
<name>A0A1G8NNH5_9RHOB</name>
<reference evidence="3 4" key="1">
    <citation type="submission" date="2016-10" db="EMBL/GenBank/DDBJ databases">
        <authorList>
            <person name="de Groot N.N."/>
        </authorList>
    </citation>
    <scope>NUCLEOTIDE SEQUENCE [LARGE SCALE GENOMIC DNA]</scope>
    <source>
        <strain evidence="3 4">DSM 25294</strain>
    </source>
</reference>
<dbReference type="InterPro" id="IPR003646">
    <property type="entry name" value="SH3-like_bac-type"/>
</dbReference>
<dbReference type="Proteomes" id="UP000199382">
    <property type="component" value="Unassembled WGS sequence"/>
</dbReference>
<proteinExistence type="predicted"/>
<keyword evidence="1" id="KW-0732">Signal</keyword>
<feature type="signal peptide" evidence="1">
    <location>
        <begin position="1"/>
        <end position="21"/>
    </location>
</feature>
<feature type="domain" description="SH3b" evidence="2">
    <location>
        <begin position="41"/>
        <end position="95"/>
    </location>
</feature>
<dbReference type="EMBL" id="FNEK01000007">
    <property type="protein sequence ID" value="SDI81050.1"/>
    <property type="molecule type" value="Genomic_DNA"/>
</dbReference>
<dbReference type="Pfam" id="PF08239">
    <property type="entry name" value="SH3_3"/>
    <property type="match status" value="1"/>
</dbReference>
<evidence type="ECO:0000256" key="1">
    <source>
        <dbReference type="SAM" id="SignalP"/>
    </source>
</evidence>
<evidence type="ECO:0000313" key="4">
    <source>
        <dbReference type="Proteomes" id="UP000199382"/>
    </source>
</evidence>
<accession>A0A1G8NNH5</accession>
<sequence length="206" mass="21989">MILRTLCILAAVALTASRLSAQIEQVHIPQLHDVTGVAADDTLNIRAEASGAAAIIGELGPFETGIEVTALNSSGAWGRIIAGETDGWVSMAYLSPRPLPSGGFPNGMRCYGTEPFWSIDFSDGMATYSEMGDAQPQTGSFFAARLYDVVSGFDIPLPNHDLSGVIEPASCTDGMSDRTFGWQLLLLTRQGNARHLLHGCCTLDQR</sequence>
<dbReference type="STRING" id="571298.SAMN04488026_100794"/>
<organism evidence="3 4">
    <name type="scientific">Aliiruegeria lutimaris</name>
    <dbReference type="NCBI Taxonomy" id="571298"/>
    <lineage>
        <taxon>Bacteria</taxon>
        <taxon>Pseudomonadati</taxon>
        <taxon>Pseudomonadota</taxon>
        <taxon>Alphaproteobacteria</taxon>
        <taxon>Rhodobacterales</taxon>
        <taxon>Roseobacteraceae</taxon>
        <taxon>Aliiruegeria</taxon>
    </lineage>
</organism>
<dbReference type="Gene3D" id="2.30.30.40">
    <property type="entry name" value="SH3 Domains"/>
    <property type="match status" value="1"/>
</dbReference>